<dbReference type="Gene3D" id="1.10.287.1120">
    <property type="entry name" value="Bipartite methylase S protein"/>
    <property type="match status" value="1"/>
</dbReference>
<organism evidence="5 6">
    <name type="scientific">Dubosiella newyorkensis</name>
    <dbReference type="NCBI Taxonomy" id="1862672"/>
    <lineage>
        <taxon>Bacteria</taxon>
        <taxon>Bacillati</taxon>
        <taxon>Bacillota</taxon>
        <taxon>Erysipelotrichia</taxon>
        <taxon>Erysipelotrichales</taxon>
        <taxon>Erysipelotrichaceae</taxon>
        <taxon>Dubosiella</taxon>
    </lineage>
</organism>
<proteinExistence type="inferred from homology"/>
<reference evidence="5 6" key="1">
    <citation type="submission" date="2016-11" db="EMBL/GenBank/DDBJ databases">
        <title>Description of two novel members of the family Erysipelotrichaceae: Ileibacterium lipovorans gen. nov., sp. nov. and Dubosiella newyorkensis, gen. nov., sp. nov.</title>
        <authorList>
            <person name="Cox L.M."/>
            <person name="Sohn J."/>
            <person name="Tyrrell K.L."/>
            <person name="Citron D.M."/>
            <person name="Lawson P.A."/>
            <person name="Patel N.B."/>
            <person name="Iizumi T."/>
            <person name="Perez-Perez G.I."/>
            <person name="Goldstein E.J."/>
            <person name="Blaser M.J."/>
        </authorList>
    </citation>
    <scope>NUCLEOTIDE SEQUENCE [LARGE SCALE GENOMIC DNA]</scope>
    <source>
        <strain evidence="5 6">NYU-BL-A4</strain>
    </source>
</reference>
<feature type="domain" description="Type I restriction modification DNA specificity" evidence="4">
    <location>
        <begin position="2"/>
        <end position="163"/>
    </location>
</feature>
<evidence type="ECO:0000256" key="1">
    <source>
        <dbReference type="ARBA" id="ARBA00010923"/>
    </source>
</evidence>
<comment type="similarity">
    <text evidence="1">Belongs to the type-I restriction system S methylase family.</text>
</comment>
<dbReference type="OrthoDB" id="9811611at2"/>
<gene>
    <name evidence="5" type="ORF">BO225_06440</name>
</gene>
<evidence type="ECO:0000256" key="3">
    <source>
        <dbReference type="ARBA" id="ARBA00023125"/>
    </source>
</evidence>
<protein>
    <recommendedName>
        <fullName evidence="4">Type I restriction modification DNA specificity domain-containing protein</fullName>
    </recommendedName>
</protein>
<dbReference type="AlphaFoldDB" id="A0A1U7NMI0"/>
<dbReference type="GO" id="GO:0003677">
    <property type="term" value="F:DNA binding"/>
    <property type="evidence" value="ECO:0007669"/>
    <property type="project" value="UniProtKB-KW"/>
</dbReference>
<evidence type="ECO:0000313" key="5">
    <source>
        <dbReference type="EMBL" id="OLU46401.1"/>
    </source>
</evidence>
<evidence type="ECO:0000259" key="4">
    <source>
        <dbReference type="Pfam" id="PF01420"/>
    </source>
</evidence>
<dbReference type="GO" id="GO:0009307">
    <property type="term" value="P:DNA restriction-modification system"/>
    <property type="evidence" value="ECO:0007669"/>
    <property type="project" value="UniProtKB-KW"/>
</dbReference>
<keyword evidence="2" id="KW-0680">Restriction system</keyword>
<dbReference type="STRING" id="1862672.BO225_06440"/>
<name>A0A1U7NMI0_9FIRM</name>
<dbReference type="PANTHER" id="PTHR30408:SF12">
    <property type="entry name" value="TYPE I RESTRICTION ENZYME MJAVIII SPECIFICITY SUBUNIT"/>
    <property type="match status" value="1"/>
</dbReference>
<evidence type="ECO:0000256" key="2">
    <source>
        <dbReference type="ARBA" id="ARBA00022747"/>
    </source>
</evidence>
<dbReference type="InterPro" id="IPR044946">
    <property type="entry name" value="Restrct_endonuc_typeI_TRD_sf"/>
</dbReference>
<comment type="caution">
    <text evidence="5">The sequence shown here is derived from an EMBL/GenBank/DDBJ whole genome shotgun (WGS) entry which is preliminary data.</text>
</comment>
<keyword evidence="6" id="KW-1185">Reference proteome</keyword>
<sequence length="166" mass="18480">MGDIANKFFGGGTPKTSVKKYWDGNLPWIQSSDLVVGKLFDIKPKKYISENGLNNSASKQVPANSIAIVTRVGVGKVGYFPYSYATSQDFISFSNLNIDTLFGTFLCYKTLNGNLNLQGSSIKGITGVTARNFIIKIPQQKYEQFNIGQFMYHADKLITLHQYKSQ</sequence>
<accession>A0A1U7NMI0</accession>
<dbReference type="PANTHER" id="PTHR30408">
    <property type="entry name" value="TYPE-1 RESTRICTION ENZYME ECOKI SPECIFICITY PROTEIN"/>
    <property type="match status" value="1"/>
</dbReference>
<dbReference type="InterPro" id="IPR052021">
    <property type="entry name" value="Type-I_RS_S_subunit"/>
</dbReference>
<evidence type="ECO:0000313" key="6">
    <source>
        <dbReference type="Proteomes" id="UP000186705"/>
    </source>
</evidence>
<dbReference type="SUPFAM" id="SSF116734">
    <property type="entry name" value="DNA methylase specificity domain"/>
    <property type="match status" value="1"/>
</dbReference>
<dbReference type="InterPro" id="IPR000055">
    <property type="entry name" value="Restrct_endonuc_typeI_TRD"/>
</dbReference>
<keyword evidence="3" id="KW-0238">DNA-binding</keyword>
<dbReference type="EMBL" id="MPKA01000065">
    <property type="protein sequence ID" value="OLU46401.1"/>
    <property type="molecule type" value="Genomic_DNA"/>
</dbReference>
<dbReference type="Pfam" id="PF01420">
    <property type="entry name" value="Methylase_S"/>
    <property type="match status" value="1"/>
</dbReference>
<dbReference type="Proteomes" id="UP000186705">
    <property type="component" value="Unassembled WGS sequence"/>
</dbReference>
<dbReference type="Gene3D" id="3.90.220.20">
    <property type="entry name" value="DNA methylase specificity domains"/>
    <property type="match status" value="1"/>
</dbReference>